<accession>A0A9P4H5J3</accession>
<dbReference type="EMBL" id="ML978218">
    <property type="protein sequence ID" value="KAF2028060.1"/>
    <property type="molecule type" value="Genomic_DNA"/>
</dbReference>
<dbReference type="Pfam" id="PF12311">
    <property type="entry name" value="DUF3632"/>
    <property type="match status" value="1"/>
</dbReference>
<proteinExistence type="predicted"/>
<dbReference type="OrthoDB" id="3350591at2759"/>
<comment type="caution">
    <text evidence="1">The sequence shown here is derived from an EMBL/GenBank/DDBJ whole genome shotgun (WGS) entry which is preliminary data.</text>
</comment>
<gene>
    <name evidence="1" type="ORF">EK21DRAFT_114263</name>
</gene>
<name>A0A9P4H5J3_9PLEO</name>
<sequence length="189" mass="21275">METPASKPQPGPSKLEDAVKDLVHHFESGLENKSCGSYHVYLHKLDPSMQSCSLGHSGSLSYRWFARKLLHQNSDLVRAVSCLREQDGGIIELWGEEHRLSQDLPLLGAFSREAWIDPTLEDDLKYVPETLTSWCNLNSFASQLYGKCIIELSDFALWQLRTALEPEGDFDETRVAVAANWITNVGLKL</sequence>
<dbReference type="PANTHER" id="PTHR38797">
    <property type="entry name" value="NUCLEAR PORE COMPLEX PROTEIN NUP85-RELATED"/>
    <property type="match status" value="1"/>
</dbReference>
<protein>
    <submittedName>
        <fullName evidence="1">Uncharacterized protein</fullName>
    </submittedName>
</protein>
<evidence type="ECO:0000313" key="1">
    <source>
        <dbReference type="EMBL" id="KAF2028060.1"/>
    </source>
</evidence>
<evidence type="ECO:0000313" key="2">
    <source>
        <dbReference type="Proteomes" id="UP000799777"/>
    </source>
</evidence>
<dbReference type="PANTHER" id="PTHR38797:SF4">
    <property type="entry name" value="NUCLEAR PORE COMPLEX PROTEIN NUP85"/>
    <property type="match status" value="1"/>
</dbReference>
<dbReference type="InterPro" id="IPR053204">
    <property type="entry name" value="Oxopyrrolidines_Biosynth-assoc"/>
</dbReference>
<dbReference type="InterPro" id="IPR022085">
    <property type="entry name" value="OpdG"/>
</dbReference>
<keyword evidence="2" id="KW-1185">Reference proteome</keyword>
<organism evidence="1 2">
    <name type="scientific">Setomelanomma holmii</name>
    <dbReference type="NCBI Taxonomy" id="210430"/>
    <lineage>
        <taxon>Eukaryota</taxon>
        <taxon>Fungi</taxon>
        <taxon>Dikarya</taxon>
        <taxon>Ascomycota</taxon>
        <taxon>Pezizomycotina</taxon>
        <taxon>Dothideomycetes</taxon>
        <taxon>Pleosporomycetidae</taxon>
        <taxon>Pleosporales</taxon>
        <taxon>Pleosporineae</taxon>
        <taxon>Phaeosphaeriaceae</taxon>
        <taxon>Setomelanomma</taxon>
    </lineage>
</organism>
<reference evidence="1" key="1">
    <citation type="journal article" date="2020" name="Stud. Mycol.">
        <title>101 Dothideomycetes genomes: a test case for predicting lifestyles and emergence of pathogens.</title>
        <authorList>
            <person name="Haridas S."/>
            <person name="Albert R."/>
            <person name="Binder M."/>
            <person name="Bloem J."/>
            <person name="Labutti K."/>
            <person name="Salamov A."/>
            <person name="Andreopoulos B."/>
            <person name="Baker S."/>
            <person name="Barry K."/>
            <person name="Bills G."/>
            <person name="Bluhm B."/>
            <person name="Cannon C."/>
            <person name="Castanera R."/>
            <person name="Culley D."/>
            <person name="Daum C."/>
            <person name="Ezra D."/>
            <person name="Gonzalez J."/>
            <person name="Henrissat B."/>
            <person name="Kuo A."/>
            <person name="Liang C."/>
            <person name="Lipzen A."/>
            <person name="Lutzoni F."/>
            <person name="Magnuson J."/>
            <person name="Mondo S."/>
            <person name="Nolan M."/>
            <person name="Ohm R."/>
            <person name="Pangilinan J."/>
            <person name="Park H.-J."/>
            <person name="Ramirez L."/>
            <person name="Alfaro M."/>
            <person name="Sun H."/>
            <person name="Tritt A."/>
            <person name="Yoshinaga Y."/>
            <person name="Zwiers L.-H."/>
            <person name="Turgeon B."/>
            <person name="Goodwin S."/>
            <person name="Spatafora J."/>
            <person name="Crous P."/>
            <person name="Grigoriev I."/>
        </authorList>
    </citation>
    <scope>NUCLEOTIDE SEQUENCE</scope>
    <source>
        <strain evidence="1">CBS 110217</strain>
    </source>
</reference>
<dbReference type="Proteomes" id="UP000799777">
    <property type="component" value="Unassembled WGS sequence"/>
</dbReference>
<dbReference type="AlphaFoldDB" id="A0A9P4H5J3"/>